<evidence type="ECO:0000313" key="5">
    <source>
        <dbReference type="Proteomes" id="UP000246483"/>
    </source>
</evidence>
<dbReference type="InterPro" id="IPR043128">
    <property type="entry name" value="Rev_trsase/Diguanyl_cyclase"/>
</dbReference>
<dbReference type="FunFam" id="3.20.20.450:FF:000001">
    <property type="entry name" value="Cyclic di-GMP phosphodiesterase yahA"/>
    <property type="match status" value="1"/>
</dbReference>
<dbReference type="PROSITE" id="PS50883">
    <property type="entry name" value="EAL"/>
    <property type="match status" value="1"/>
</dbReference>
<dbReference type="Pfam" id="PF00989">
    <property type="entry name" value="PAS"/>
    <property type="match status" value="1"/>
</dbReference>
<dbReference type="RefSeq" id="WP_019374980.1">
    <property type="nucleotide sequence ID" value="NZ_ALEE01000693.1"/>
</dbReference>
<comment type="caution">
    <text evidence="4">The sequence shown here is derived from an EMBL/GenBank/DDBJ whole genome shotgun (WGS) entry which is preliminary data.</text>
</comment>
<dbReference type="EMBL" id="QGUB01000004">
    <property type="protein sequence ID" value="PWW46249.1"/>
    <property type="molecule type" value="Genomic_DNA"/>
</dbReference>
<dbReference type="NCBIfam" id="TIGR00254">
    <property type="entry name" value="GGDEF"/>
    <property type="match status" value="1"/>
</dbReference>
<dbReference type="InterPro" id="IPR001633">
    <property type="entry name" value="EAL_dom"/>
</dbReference>
<dbReference type="InterPro" id="IPR013656">
    <property type="entry name" value="PAS_4"/>
</dbReference>
<dbReference type="Gene3D" id="3.20.20.450">
    <property type="entry name" value="EAL domain"/>
    <property type="match status" value="1"/>
</dbReference>
<name>A0A317RBC9_9BURK</name>
<dbReference type="GO" id="GO:0006355">
    <property type="term" value="P:regulation of DNA-templated transcription"/>
    <property type="evidence" value="ECO:0007669"/>
    <property type="project" value="InterPro"/>
</dbReference>
<evidence type="ECO:0000259" key="3">
    <source>
        <dbReference type="PROSITE" id="PS50887"/>
    </source>
</evidence>
<dbReference type="InterPro" id="IPR000160">
    <property type="entry name" value="GGDEF_dom"/>
</dbReference>
<dbReference type="SUPFAM" id="SSF55073">
    <property type="entry name" value="Nucleotide cyclase"/>
    <property type="match status" value="1"/>
</dbReference>
<dbReference type="CDD" id="cd01948">
    <property type="entry name" value="EAL"/>
    <property type="match status" value="1"/>
</dbReference>
<dbReference type="InterPro" id="IPR052155">
    <property type="entry name" value="Biofilm_reg_signaling"/>
</dbReference>
<dbReference type="SUPFAM" id="SSF141868">
    <property type="entry name" value="EAL domain-like"/>
    <property type="match status" value="1"/>
</dbReference>
<dbReference type="InterPro" id="IPR035919">
    <property type="entry name" value="EAL_sf"/>
</dbReference>
<dbReference type="Proteomes" id="UP000246483">
    <property type="component" value="Unassembled WGS sequence"/>
</dbReference>
<feature type="domain" description="PAS" evidence="1">
    <location>
        <begin position="268"/>
        <end position="315"/>
    </location>
</feature>
<evidence type="ECO:0000313" key="4">
    <source>
        <dbReference type="EMBL" id="PWW46249.1"/>
    </source>
</evidence>
<dbReference type="SUPFAM" id="SSF55785">
    <property type="entry name" value="PYP-like sensor domain (PAS domain)"/>
    <property type="match status" value="3"/>
</dbReference>
<dbReference type="AlphaFoldDB" id="A0A317RBC9"/>
<dbReference type="CDD" id="cd01949">
    <property type="entry name" value="GGDEF"/>
    <property type="match status" value="1"/>
</dbReference>
<dbReference type="SMART" id="SM00052">
    <property type="entry name" value="EAL"/>
    <property type="match status" value="1"/>
</dbReference>
<dbReference type="Pfam" id="PF00990">
    <property type="entry name" value="GGDEF"/>
    <property type="match status" value="1"/>
</dbReference>
<dbReference type="Pfam" id="PF08448">
    <property type="entry name" value="PAS_4"/>
    <property type="match status" value="1"/>
</dbReference>
<dbReference type="NCBIfam" id="TIGR00229">
    <property type="entry name" value="sensory_box"/>
    <property type="match status" value="2"/>
</dbReference>
<dbReference type="PANTHER" id="PTHR44757:SF2">
    <property type="entry name" value="BIOFILM ARCHITECTURE MAINTENANCE PROTEIN MBAA"/>
    <property type="match status" value="1"/>
</dbReference>
<proteinExistence type="predicted"/>
<dbReference type="SMART" id="SM00267">
    <property type="entry name" value="GGDEF"/>
    <property type="match status" value="1"/>
</dbReference>
<dbReference type="InterPro" id="IPR000014">
    <property type="entry name" value="PAS"/>
</dbReference>
<gene>
    <name evidence="4" type="ORF">DFR36_10426</name>
</gene>
<dbReference type="InterPro" id="IPR029787">
    <property type="entry name" value="Nucleotide_cyclase"/>
</dbReference>
<dbReference type="InterPro" id="IPR035965">
    <property type="entry name" value="PAS-like_dom_sf"/>
</dbReference>
<dbReference type="OrthoDB" id="9813903at2"/>
<dbReference type="SMART" id="SM00091">
    <property type="entry name" value="PAS"/>
    <property type="match status" value="3"/>
</dbReference>
<dbReference type="Gene3D" id="3.30.70.270">
    <property type="match status" value="1"/>
</dbReference>
<dbReference type="Pfam" id="PF13188">
    <property type="entry name" value="PAS_8"/>
    <property type="match status" value="1"/>
</dbReference>
<keyword evidence="5" id="KW-1185">Reference proteome</keyword>
<dbReference type="CDD" id="cd00130">
    <property type="entry name" value="PAS"/>
    <property type="match status" value="2"/>
</dbReference>
<accession>A0A317RBC9</accession>
<dbReference type="Pfam" id="PF00563">
    <property type="entry name" value="EAL"/>
    <property type="match status" value="1"/>
</dbReference>
<dbReference type="Gene3D" id="3.30.450.20">
    <property type="entry name" value="PAS domain"/>
    <property type="match status" value="3"/>
</dbReference>
<dbReference type="PROSITE" id="PS50887">
    <property type="entry name" value="GGDEF"/>
    <property type="match status" value="1"/>
</dbReference>
<feature type="domain" description="GGDEF" evidence="3">
    <location>
        <begin position="421"/>
        <end position="553"/>
    </location>
</feature>
<dbReference type="PANTHER" id="PTHR44757">
    <property type="entry name" value="DIGUANYLATE CYCLASE DGCP"/>
    <property type="match status" value="1"/>
</dbReference>
<feature type="domain" description="EAL" evidence="2">
    <location>
        <begin position="562"/>
        <end position="815"/>
    </location>
</feature>
<dbReference type="PROSITE" id="PS50112">
    <property type="entry name" value="PAS"/>
    <property type="match status" value="2"/>
</dbReference>
<feature type="domain" description="PAS" evidence="1">
    <location>
        <begin position="8"/>
        <end position="67"/>
    </location>
</feature>
<reference evidence="4 5" key="1">
    <citation type="submission" date="2018-05" db="EMBL/GenBank/DDBJ databases">
        <title>Genomic Encyclopedia of Type Strains, Phase IV (KMG-IV): sequencing the most valuable type-strain genomes for metagenomic binning, comparative biology and taxonomic classification.</title>
        <authorList>
            <person name="Goeker M."/>
        </authorList>
    </citation>
    <scope>NUCLEOTIDE SEQUENCE [LARGE SCALE GENOMIC DNA]</scope>
    <source>
        <strain evidence="4 5">DSM 26006</strain>
    </source>
</reference>
<evidence type="ECO:0000259" key="2">
    <source>
        <dbReference type="PROSITE" id="PS50883"/>
    </source>
</evidence>
<protein>
    <submittedName>
        <fullName evidence="4">Diguanylate cyclase /diguanylate cyclase/phosphodiesterase</fullName>
    </submittedName>
</protein>
<dbReference type="InterPro" id="IPR013767">
    <property type="entry name" value="PAS_fold"/>
</dbReference>
<sequence length="833" mass="89862">MRDAFPGENLRWQDVARALPQAVWLVDVASLRIVYANPAAQQLVGRSAAALVGRPVRELMPEPQDEIFWSRPLSEVAAGIHSHTSVLDVRTGQLIPVERTVRALEAGPSSGEGPGCPWLLVTLRDRREQEAGERELELLLAELRATLDCAADAILSCDLQGRVRAFNRRFAQLWELPERLLQGRDDAAVMAHLRAQVKVPGDYGARMAALLADPASEGCEVLQLRSGLTVEQRSVPQRVRGRTAGRIYVFRDITQHVHDQAGLRLAAQVFESSLDAIAIADAQGRIVRANPAAGQLTGLPRAALIGREVGGLLDLGEEQAGLRSEVEQAWAQQDFWAGEVSLCPDGGGPGVPVHLSWVVVRDGHGTIVQSIAFMRDLGPHRAAQRRIEELAFSDALTGLPNRLRLGDRVRAAIAGAAVGGEEFALLFLDLDRFKIVNDSLGHPFGDRVLKLVAQRLQGCLRQCDMLCRLGGDEFVVYLDGAGAGVAEAVAQRILEDMDRPFHLEGLGFSVQASIGIALYPHDACNLDDLIKHADAAMYRVKERGRGSYGFYQPRMNADLLERMKLEHAMRQALERGHMQVHYQPQVAMASGAIVGAEALLRWTDPQLGPVAPARFIPLAEESGYIVTLGAWVLAQAVAEAARLRAAGTPLVVSVNVSALEFRQAGFVGRIAGLLAQHALPARWLQLELTESVLLQDAEEMRQVLAALAELGIGLAIDDFGTGYSSLAYLRDLRIERLKIDKSFVDGLPQNEGSRAIVQAILSMGAALGIQVVAEGVETAQQRELLAALGCTHYQGFFCAPALPAPELQALAAGVGGKRGRGGEVSADATGPAT</sequence>
<evidence type="ECO:0000259" key="1">
    <source>
        <dbReference type="PROSITE" id="PS50112"/>
    </source>
</evidence>
<organism evidence="4 5">
    <name type="scientific">Melaminivora alkalimesophila</name>
    <dbReference type="NCBI Taxonomy" id="1165852"/>
    <lineage>
        <taxon>Bacteria</taxon>
        <taxon>Pseudomonadati</taxon>
        <taxon>Pseudomonadota</taxon>
        <taxon>Betaproteobacteria</taxon>
        <taxon>Burkholderiales</taxon>
        <taxon>Comamonadaceae</taxon>
        <taxon>Melaminivora</taxon>
    </lineage>
</organism>